<proteinExistence type="predicted"/>
<dbReference type="SUPFAM" id="SSF51182">
    <property type="entry name" value="RmlC-like cupins"/>
    <property type="match status" value="1"/>
</dbReference>
<sequence>MQARVVRYGDLVPCRNAFIDTRSPGSEAKENFTIIGPGVSENPEQHVHINEPHGFNIGAARQPPHCVNSQHSHLTAEVFVVQSGTWTFNFGEHGDDCRIGAGPGTLASIPTNLFRGFSNVGDDVGFLWVALGGDDPGRVLWAPYVFDMARDYGLALLDNGRLIDTVKGEAIPEGARLMPPTSPAQVAALATPPEAALRRCIVTPDGFANQPEGPLTGPGVDERLAIAPSAQINWPHGFTLSRAVFAAGAGADQDAATAPEVLFVHEGTLDMIWADGQISLAAGDTFTVPQGVARRYASSNGATVFIVRGA</sequence>
<evidence type="ECO:0000313" key="1">
    <source>
        <dbReference type="EMBL" id="OYQ34729.1"/>
    </source>
</evidence>
<dbReference type="Gene3D" id="2.60.120.10">
    <property type="entry name" value="Jelly Rolls"/>
    <property type="match status" value="2"/>
</dbReference>
<dbReference type="InterPro" id="IPR014710">
    <property type="entry name" value="RmlC-like_jellyroll"/>
</dbReference>
<dbReference type="OrthoDB" id="6058at2"/>
<evidence type="ECO:0000313" key="2">
    <source>
        <dbReference type="Proteomes" id="UP000216991"/>
    </source>
</evidence>
<keyword evidence="2" id="KW-1185">Reference proteome</keyword>
<gene>
    <name evidence="1" type="ORF">CHU93_02190</name>
</gene>
<dbReference type="EMBL" id="NOXT01000066">
    <property type="protein sequence ID" value="OYQ34729.1"/>
    <property type="molecule type" value="Genomic_DNA"/>
</dbReference>
<dbReference type="Proteomes" id="UP000216991">
    <property type="component" value="Unassembled WGS sequence"/>
</dbReference>
<organism evidence="1 2">
    <name type="scientific">Sandarakinorhabdus cyanobacteriorum</name>
    <dbReference type="NCBI Taxonomy" id="1981098"/>
    <lineage>
        <taxon>Bacteria</taxon>
        <taxon>Pseudomonadati</taxon>
        <taxon>Pseudomonadota</taxon>
        <taxon>Alphaproteobacteria</taxon>
        <taxon>Sphingomonadales</taxon>
        <taxon>Sphingosinicellaceae</taxon>
        <taxon>Sandarakinorhabdus</taxon>
    </lineage>
</organism>
<comment type="caution">
    <text evidence="1">The sequence shown here is derived from an EMBL/GenBank/DDBJ whole genome shotgun (WGS) entry which is preliminary data.</text>
</comment>
<reference evidence="1 2" key="1">
    <citation type="submission" date="2017-07" db="EMBL/GenBank/DDBJ databases">
        <title>Sandarakinorhabdus cyanobacteriorum sp. nov., a novel bacterium isolated from cyanobacterial aggregates in a eutrophic lake.</title>
        <authorList>
            <person name="Cai H."/>
        </authorList>
    </citation>
    <scope>NUCLEOTIDE SEQUENCE [LARGE SCALE GENOMIC DNA]</scope>
    <source>
        <strain evidence="1 2">TH057</strain>
    </source>
</reference>
<accession>A0A255YZY0</accession>
<dbReference type="InterPro" id="IPR011051">
    <property type="entry name" value="RmlC_Cupin_sf"/>
</dbReference>
<dbReference type="AlphaFoldDB" id="A0A255YZY0"/>
<name>A0A255YZY0_9SPHN</name>
<protein>
    <recommendedName>
        <fullName evidence="3">Cupin</fullName>
    </recommendedName>
</protein>
<evidence type="ECO:0008006" key="3">
    <source>
        <dbReference type="Google" id="ProtNLM"/>
    </source>
</evidence>